<proteinExistence type="inferred from homology"/>
<name>A0A2C9WCQ9_MANES</name>
<dbReference type="Pfam" id="PF00657">
    <property type="entry name" value="Lipase_GDSL"/>
    <property type="match status" value="1"/>
</dbReference>
<dbReference type="CDD" id="cd01837">
    <property type="entry name" value="SGNH_plant_lipase_like"/>
    <property type="match status" value="1"/>
</dbReference>
<dbReference type="PANTHER" id="PTHR45642">
    <property type="entry name" value="GDSL ESTERASE/LIPASE EXL3"/>
    <property type="match status" value="1"/>
</dbReference>
<dbReference type="EMBL" id="CM004388">
    <property type="protein sequence ID" value="OAY57578.1"/>
    <property type="molecule type" value="Genomic_DNA"/>
</dbReference>
<reference evidence="3" key="1">
    <citation type="journal article" date="2016" name="Nat. Biotechnol.">
        <title>Sequencing wild and cultivated cassava and related species reveals extensive interspecific hybridization and genetic diversity.</title>
        <authorList>
            <person name="Bredeson J.V."/>
            <person name="Lyons J.B."/>
            <person name="Prochnik S.E."/>
            <person name="Wu G.A."/>
            <person name="Ha C.M."/>
            <person name="Edsinger-Gonzales E."/>
            <person name="Grimwood J."/>
            <person name="Schmutz J."/>
            <person name="Rabbi I.Y."/>
            <person name="Egesi C."/>
            <person name="Nauluvula P."/>
            <person name="Lebot V."/>
            <person name="Ndunguru J."/>
            <person name="Mkamilo G."/>
            <person name="Bart R.S."/>
            <person name="Setter T.L."/>
            <person name="Gleadow R.M."/>
            <person name="Kulakow P."/>
            <person name="Ferguson M.E."/>
            <person name="Rounsley S."/>
            <person name="Rokhsar D.S."/>
        </authorList>
    </citation>
    <scope>NUCLEOTIDE SEQUENCE [LARGE SCALE GENOMIC DNA]</scope>
    <source>
        <strain evidence="3">cv. AM560-2</strain>
    </source>
</reference>
<accession>A0A2C9WCQ9</accession>
<dbReference type="PROSITE" id="PS01098">
    <property type="entry name" value="LIPASE_GDSL_SER"/>
    <property type="match status" value="1"/>
</dbReference>
<dbReference type="SUPFAM" id="SSF52266">
    <property type="entry name" value="SGNH hydrolase"/>
    <property type="match status" value="1"/>
</dbReference>
<dbReference type="InterPro" id="IPR036514">
    <property type="entry name" value="SGNH_hydro_sf"/>
</dbReference>
<dbReference type="InterPro" id="IPR001087">
    <property type="entry name" value="GDSL"/>
</dbReference>
<evidence type="ECO:0000313" key="2">
    <source>
        <dbReference type="EMBL" id="OAY57578.1"/>
    </source>
</evidence>
<dbReference type="GO" id="GO:0016298">
    <property type="term" value="F:lipase activity"/>
    <property type="evidence" value="ECO:0007669"/>
    <property type="project" value="InterPro"/>
</dbReference>
<evidence type="ECO:0000256" key="1">
    <source>
        <dbReference type="ARBA" id="ARBA00008668"/>
    </source>
</evidence>
<comment type="similarity">
    <text evidence="1">Belongs to the 'GDSL' lipolytic enzyme family.</text>
</comment>
<comment type="caution">
    <text evidence="2">The sequence shown here is derived from an EMBL/GenBank/DDBJ whole genome shotgun (WGS) entry which is preliminary data.</text>
</comment>
<dbReference type="OrthoDB" id="1600564at2759"/>
<dbReference type="InterPro" id="IPR035669">
    <property type="entry name" value="SGNH_plant_lipase-like"/>
</dbReference>
<evidence type="ECO:0008006" key="4">
    <source>
        <dbReference type="Google" id="ProtNLM"/>
    </source>
</evidence>
<dbReference type="InterPro" id="IPR008265">
    <property type="entry name" value="Lipase_GDSL_AS"/>
</dbReference>
<dbReference type="Gene3D" id="3.40.50.1110">
    <property type="entry name" value="SGNH hydrolase"/>
    <property type="match status" value="1"/>
</dbReference>
<keyword evidence="3" id="KW-1185">Reference proteome</keyword>
<organism evidence="2 3">
    <name type="scientific">Manihot esculenta</name>
    <name type="common">Cassava</name>
    <name type="synonym">Jatropha manihot</name>
    <dbReference type="NCBI Taxonomy" id="3983"/>
    <lineage>
        <taxon>Eukaryota</taxon>
        <taxon>Viridiplantae</taxon>
        <taxon>Streptophyta</taxon>
        <taxon>Embryophyta</taxon>
        <taxon>Tracheophyta</taxon>
        <taxon>Spermatophyta</taxon>
        <taxon>Magnoliopsida</taxon>
        <taxon>eudicotyledons</taxon>
        <taxon>Gunneridae</taxon>
        <taxon>Pentapetalae</taxon>
        <taxon>rosids</taxon>
        <taxon>fabids</taxon>
        <taxon>Malpighiales</taxon>
        <taxon>Euphorbiaceae</taxon>
        <taxon>Crotonoideae</taxon>
        <taxon>Manihoteae</taxon>
        <taxon>Manihot</taxon>
    </lineage>
</organism>
<dbReference type="GO" id="GO:0006629">
    <property type="term" value="P:lipid metabolic process"/>
    <property type="evidence" value="ECO:0007669"/>
    <property type="project" value="InterPro"/>
</dbReference>
<protein>
    <recommendedName>
        <fullName evidence="4">GDSL esterase/lipase EXL3</fullName>
    </recommendedName>
</protein>
<dbReference type="InterPro" id="IPR050592">
    <property type="entry name" value="GDSL_lipolytic_enzyme"/>
</dbReference>
<dbReference type="Gramene" id="Manes.02G107700.1.v8.1">
    <property type="protein sequence ID" value="Manes.02G107700.1.v8.1.CDS"/>
    <property type="gene ID" value="Manes.02G107700.v8.1"/>
</dbReference>
<gene>
    <name evidence="2" type="ORF">MANES_02G107700v8</name>
</gene>
<evidence type="ECO:0000313" key="3">
    <source>
        <dbReference type="Proteomes" id="UP000091857"/>
    </source>
</evidence>
<dbReference type="FunFam" id="3.40.50.1110:FF:000003">
    <property type="entry name" value="GDSL esterase/lipase APG"/>
    <property type="match status" value="1"/>
</dbReference>
<dbReference type="Proteomes" id="UP000091857">
    <property type="component" value="Chromosome 2"/>
</dbReference>
<dbReference type="AlphaFoldDB" id="A0A2C9WCQ9"/>
<sequence length="368" mass="40404">MKLFFESLGFTLPYLIFFVLVTSLLHLNAAVPTIKLPNNETVPAVLVFGDSIVDTGNNNKIISSAKCNFPPYGRDFIGGKPTGRFSNGRVPSDFIAEAFGVKKFLPAYLDPNLKLEDLLTGVCFASGGGGYDPITSNIPPAFSLSDQLQQFKQYINKIKSGVGEERSATIVSKSIYVICTGSNDILNTYYSTPFRQSHYTIDSYADFLVGIASSFIQELHGLGARRFGVLSMPPLGCVPSQRTTRGGIQRKCADYANKAATLFNSKLISAMNSLNSTLSDSILLYLDVYNPLLSLIQNPAKYGFEVATKGCCGTGKLEVTYLCNSFDDPLTCKNDTKYVFWDSYHPTEKAYDVLITIVFNSTVQKLLR</sequence>
<dbReference type="GO" id="GO:0005576">
    <property type="term" value="C:extracellular region"/>
    <property type="evidence" value="ECO:0000318"/>
    <property type="project" value="GO_Central"/>
</dbReference>
<dbReference type="PANTHER" id="PTHR45642:SF135">
    <property type="entry name" value="GDSL ESTERASE_LIPASE EXL2"/>
    <property type="match status" value="1"/>
</dbReference>